<accession>A0A382GZE0</accession>
<gene>
    <name evidence="1" type="ORF">METZ01_LOCUS232385</name>
</gene>
<dbReference type="EMBL" id="UINC01057881">
    <property type="protein sequence ID" value="SVB79531.1"/>
    <property type="molecule type" value="Genomic_DNA"/>
</dbReference>
<reference evidence="1" key="1">
    <citation type="submission" date="2018-05" db="EMBL/GenBank/DDBJ databases">
        <authorList>
            <person name="Lanie J.A."/>
            <person name="Ng W.-L."/>
            <person name="Kazmierczak K.M."/>
            <person name="Andrzejewski T.M."/>
            <person name="Davidsen T.M."/>
            <person name="Wayne K.J."/>
            <person name="Tettelin H."/>
            <person name="Glass J.I."/>
            <person name="Rusch D."/>
            <person name="Podicherti R."/>
            <person name="Tsui H.-C.T."/>
            <person name="Winkler M.E."/>
        </authorList>
    </citation>
    <scope>NUCLEOTIDE SEQUENCE</scope>
</reference>
<organism evidence="1">
    <name type="scientific">marine metagenome</name>
    <dbReference type="NCBI Taxonomy" id="408172"/>
    <lineage>
        <taxon>unclassified sequences</taxon>
        <taxon>metagenomes</taxon>
        <taxon>ecological metagenomes</taxon>
    </lineage>
</organism>
<dbReference type="InterPro" id="IPR015889">
    <property type="entry name" value="Intradiol_dOase_core"/>
</dbReference>
<feature type="non-terminal residue" evidence="1">
    <location>
        <position position="1"/>
    </location>
</feature>
<dbReference type="SUPFAM" id="SSF49482">
    <property type="entry name" value="Aromatic compound dioxygenase"/>
    <property type="match status" value="1"/>
</dbReference>
<sequence length="483" mass="55090">LQAELEKIPAEARSLLQTILGHWYWQYFRANRYRFLQRTATAQPLGEDFTTWDLPRLYREIDLHFTNALADGRLKTIPTTDFTDLLTKPTLPEKYRPTLYDFIAHEALGFYSSGEFAAAKPEDAFEVRASDPLLGPLDKFLAWQSQTTDTKSPQFKAVRLYQDVLRFHLDDADSSALNDTDILRLLHGKRIATGDGANDRFIEAMQALVEREPGPLSAWARYHWAQTLNADGDSVEARRVALVGRDAFPNSRGGKNCHNLVTQIEAKSIRVETESIWNAPWPELVVTYRNITEAHFRLVPADWNKLRAKNFSMSRVEDRRALLKRDPVKSWRHDLPPTADYKQRTEHFTVPSDVKPGFYFLISSAEATFSEKDNRTNYSTVWISDLGLVIRSRANRLEGFVVEGNSGEPIADAQVDAWLRDNRGKYVKKTGATDESGIFGFQKAKNQYQGFFLVQHNGRQIGTTGRNNYWGGTVQQPEPKNSV</sequence>
<evidence type="ECO:0000313" key="1">
    <source>
        <dbReference type="EMBL" id="SVB79531.1"/>
    </source>
</evidence>
<dbReference type="GO" id="GO:0005506">
    <property type="term" value="F:iron ion binding"/>
    <property type="evidence" value="ECO:0007669"/>
    <property type="project" value="InterPro"/>
</dbReference>
<dbReference type="AlphaFoldDB" id="A0A382GZE0"/>
<feature type="non-terminal residue" evidence="1">
    <location>
        <position position="483"/>
    </location>
</feature>
<dbReference type="GO" id="GO:0016702">
    <property type="term" value="F:oxidoreductase activity, acting on single donors with incorporation of molecular oxygen, incorporation of two atoms of oxygen"/>
    <property type="evidence" value="ECO:0007669"/>
    <property type="project" value="InterPro"/>
</dbReference>
<protein>
    <recommendedName>
        <fullName evidence="2">Macroglobulin domain-containing protein</fullName>
    </recommendedName>
</protein>
<evidence type="ECO:0008006" key="2">
    <source>
        <dbReference type="Google" id="ProtNLM"/>
    </source>
</evidence>
<name>A0A382GZE0_9ZZZZ</name>
<proteinExistence type="predicted"/>